<dbReference type="Gene3D" id="1.10.10.10">
    <property type="entry name" value="Winged helix-like DNA-binding domain superfamily/Winged helix DNA-binding domain"/>
    <property type="match status" value="1"/>
</dbReference>
<dbReference type="InterPro" id="IPR036388">
    <property type="entry name" value="WH-like_DNA-bd_sf"/>
</dbReference>
<keyword evidence="1 6" id="KW-0597">Phosphoprotein</keyword>
<dbReference type="InterPro" id="IPR016032">
    <property type="entry name" value="Sig_transdc_resp-reg_C-effctor"/>
</dbReference>
<dbReference type="Proteomes" id="UP000034410">
    <property type="component" value="Chromosome"/>
</dbReference>
<organism evidence="9 10">
    <name type="scientific">Sedimenticola thiotaurini</name>
    <dbReference type="NCBI Taxonomy" id="1543721"/>
    <lineage>
        <taxon>Bacteria</taxon>
        <taxon>Pseudomonadati</taxon>
        <taxon>Pseudomonadota</taxon>
        <taxon>Gammaproteobacteria</taxon>
        <taxon>Chromatiales</taxon>
        <taxon>Sedimenticolaceae</taxon>
        <taxon>Sedimenticola</taxon>
    </lineage>
</organism>
<dbReference type="FunFam" id="3.40.50.2300:FF:000018">
    <property type="entry name" value="DNA-binding transcriptional regulator NtrC"/>
    <property type="match status" value="1"/>
</dbReference>
<evidence type="ECO:0000256" key="3">
    <source>
        <dbReference type="ARBA" id="ARBA00023015"/>
    </source>
</evidence>
<dbReference type="CDD" id="cd06170">
    <property type="entry name" value="LuxR_C_like"/>
    <property type="match status" value="1"/>
</dbReference>
<dbReference type="Gene3D" id="3.40.50.2300">
    <property type="match status" value="1"/>
</dbReference>
<dbReference type="SUPFAM" id="SSF52172">
    <property type="entry name" value="CheY-like"/>
    <property type="match status" value="1"/>
</dbReference>
<evidence type="ECO:0000259" key="7">
    <source>
        <dbReference type="PROSITE" id="PS50043"/>
    </source>
</evidence>
<accession>A0A0F7JV98</accession>
<evidence type="ECO:0000256" key="2">
    <source>
        <dbReference type="ARBA" id="ARBA00023012"/>
    </source>
</evidence>
<dbReference type="GO" id="GO:0006355">
    <property type="term" value="P:regulation of DNA-templated transcription"/>
    <property type="evidence" value="ECO:0007669"/>
    <property type="project" value="InterPro"/>
</dbReference>
<dbReference type="PROSITE" id="PS00622">
    <property type="entry name" value="HTH_LUXR_1"/>
    <property type="match status" value="1"/>
</dbReference>
<keyword evidence="4" id="KW-0238">DNA-binding</keyword>
<protein>
    <recommendedName>
        <fullName evidence="11">Response regulator transcription factor</fullName>
    </recommendedName>
</protein>
<dbReference type="GO" id="GO:0000160">
    <property type="term" value="P:phosphorelay signal transduction system"/>
    <property type="evidence" value="ECO:0007669"/>
    <property type="project" value="UniProtKB-KW"/>
</dbReference>
<evidence type="ECO:0008006" key="11">
    <source>
        <dbReference type="Google" id="ProtNLM"/>
    </source>
</evidence>
<dbReference type="RefSeq" id="WP_046858193.1">
    <property type="nucleotide sequence ID" value="NZ_CP011412.1"/>
</dbReference>
<reference evidence="9 10" key="1">
    <citation type="journal article" date="2015" name="Genome Announc.">
        <title>Complete Genome Sequence of Sedimenticola thiotaurini Strain SIP-G1, a Polyphosphate- and Polyhydroxyalkanoate-Accumulating Sulfur-Oxidizing Gammaproteobacterium Isolated from Salt Marsh Sediments.</title>
        <authorList>
            <person name="Flood B.E."/>
            <person name="Jones D.S."/>
            <person name="Bailey J.V."/>
        </authorList>
    </citation>
    <scope>NUCLEOTIDE SEQUENCE [LARGE SCALE GENOMIC DNA]</scope>
    <source>
        <strain evidence="9 10">SIP-G1</strain>
    </source>
</reference>
<dbReference type="SMART" id="SM00448">
    <property type="entry name" value="REC"/>
    <property type="match status" value="1"/>
</dbReference>
<dbReference type="OrthoDB" id="9802186at2"/>
<dbReference type="EMBL" id="CP011412">
    <property type="protein sequence ID" value="AKH19254.1"/>
    <property type="molecule type" value="Genomic_DNA"/>
</dbReference>
<dbReference type="SMART" id="SM00421">
    <property type="entry name" value="HTH_LUXR"/>
    <property type="match status" value="1"/>
</dbReference>
<dbReference type="InterPro" id="IPR001789">
    <property type="entry name" value="Sig_transdc_resp-reg_receiver"/>
</dbReference>
<gene>
    <name evidence="9" type="ORF">AAY24_01615</name>
</gene>
<evidence type="ECO:0000256" key="4">
    <source>
        <dbReference type="ARBA" id="ARBA00023125"/>
    </source>
</evidence>
<keyword evidence="10" id="KW-1185">Reference proteome</keyword>
<dbReference type="PANTHER" id="PTHR44688:SF16">
    <property type="entry name" value="DNA-BINDING TRANSCRIPTIONAL ACTIVATOR DEVR_DOSR"/>
    <property type="match status" value="1"/>
</dbReference>
<dbReference type="InterPro" id="IPR011006">
    <property type="entry name" value="CheY-like_superfamily"/>
</dbReference>
<feature type="domain" description="Response regulatory" evidence="8">
    <location>
        <begin position="5"/>
        <end position="119"/>
    </location>
</feature>
<feature type="domain" description="HTH luxR-type" evidence="7">
    <location>
        <begin position="135"/>
        <end position="200"/>
    </location>
</feature>
<dbReference type="AlphaFoldDB" id="A0A0F7JV98"/>
<keyword evidence="2" id="KW-0902">Two-component regulatory system</keyword>
<evidence type="ECO:0000256" key="1">
    <source>
        <dbReference type="ARBA" id="ARBA00022553"/>
    </source>
</evidence>
<evidence type="ECO:0000259" key="8">
    <source>
        <dbReference type="PROSITE" id="PS50110"/>
    </source>
</evidence>
<dbReference type="PRINTS" id="PR00038">
    <property type="entry name" value="HTHLUXR"/>
</dbReference>
<evidence type="ECO:0000313" key="9">
    <source>
        <dbReference type="EMBL" id="AKH19254.1"/>
    </source>
</evidence>
<sequence length="206" mass="23204">MTEQRVFIIDDDPAVRDALVTLVESVGLTAEDYASADEFLDSYSNETPGCLITDICLPGMDGLQLQQVLQERDIQLPLIAISAHGDIAMAVKMVRRNAIDFIEKPFRNHIMLQRIHEALDIDHQQRLQRARDEKLKARLSLLTPREKQTLNLLLDGKSNKIIAAELSLSPRTVEAHRANILKKMHADSVTALANQINNNHLLIENK</sequence>
<dbReference type="PANTHER" id="PTHR44688">
    <property type="entry name" value="DNA-BINDING TRANSCRIPTIONAL ACTIVATOR DEVR_DOSR"/>
    <property type="match status" value="1"/>
</dbReference>
<dbReference type="KEGG" id="seds:AAY24_01615"/>
<evidence type="ECO:0000256" key="6">
    <source>
        <dbReference type="PROSITE-ProRule" id="PRU00169"/>
    </source>
</evidence>
<dbReference type="PROSITE" id="PS50043">
    <property type="entry name" value="HTH_LUXR_2"/>
    <property type="match status" value="1"/>
</dbReference>
<dbReference type="Pfam" id="PF00072">
    <property type="entry name" value="Response_reg"/>
    <property type="match status" value="1"/>
</dbReference>
<dbReference type="GO" id="GO:0003677">
    <property type="term" value="F:DNA binding"/>
    <property type="evidence" value="ECO:0007669"/>
    <property type="project" value="UniProtKB-KW"/>
</dbReference>
<proteinExistence type="predicted"/>
<dbReference type="Pfam" id="PF00196">
    <property type="entry name" value="GerE"/>
    <property type="match status" value="1"/>
</dbReference>
<evidence type="ECO:0000313" key="10">
    <source>
        <dbReference type="Proteomes" id="UP000034410"/>
    </source>
</evidence>
<keyword evidence="3" id="KW-0805">Transcription regulation</keyword>
<dbReference type="SUPFAM" id="SSF46894">
    <property type="entry name" value="C-terminal effector domain of the bipartite response regulators"/>
    <property type="match status" value="1"/>
</dbReference>
<name>A0A0F7JV98_9GAMM</name>
<keyword evidence="5" id="KW-0804">Transcription</keyword>
<dbReference type="PROSITE" id="PS50110">
    <property type="entry name" value="RESPONSE_REGULATORY"/>
    <property type="match status" value="1"/>
</dbReference>
<feature type="modified residue" description="4-aspartylphosphate" evidence="6">
    <location>
        <position position="54"/>
    </location>
</feature>
<dbReference type="InterPro" id="IPR000792">
    <property type="entry name" value="Tscrpt_reg_LuxR_C"/>
</dbReference>
<evidence type="ECO:0000256" key="5">
    <source>
        <dbReference type="ARBA" id="ARBA00023163"/>
    </source>
</evidence>